<evidence type="ECO:0000256" key="1">
    <source>
        <dbReference type="ARBA" id="ARBA00005104"/>
    </source>
</evidence>
<accession>A0A3M0GGZ8</accession>
<sequence>MDIASLLGPEPPHLPAVRANMVSTLTGCATINDLSEAMGNDTDGKLFQALRGWADVIFVGGQTVRSEDYGGVERHTSDSPPCPIAVPTRSLNFDPSSKFLTHFITAPIFLVPHAALQSTAVSARKDTLEETGAEVIDAGEGTMHDYLRVLREHGFERILCEGGPSIIGQLVHIDAIDQMYLTLDPRLSSGVEQPVASFHGTQSHRRMHLENVAADTDGTVFLRYSRATDPVH</sequence>
<dbReference type="OrthoDB" id="5243299at2"/>
<dbReference type="Gene3D" id="3.40.430.10">
    <property type="entry name" value="Dihydrofolate Reductase, subunit A"/>
    <property type="match status" value="1"/>
</dbReference>
<evidence type="ECO:0000256" key="3">
    <source>
        <dbReference type="ARBA" id="ARBA00023002"/>
    </source>
</evidence>
<dbReference type="SUPFAM" id="SSF53597">
    <property type="entry name" value="Dihydrofolate reductase-like"/>
    <property type="match status" value="1"/>
</dbReference>
<dbReference type="GO" id="GO:0009231">
    <property type="term" value="P:riboflavin biosynthetic process"/>
    <property type="evidence" value="ECO:0007669"/>
    <property type="project" value="InterPro"/>
</dbReference>
<dbReference type="PANTHER" id="PTHR38011">
    <property type="entry name" value="DIHYDROFOLATE REDUCTASE FAMILY PROTEIN (AFU_ORTHOLOGUE AFUA_8G06820)"/>
    <property type="match status" value="1"/>
</dbReference>
<dbReference type="PANTHER" id="PTHR38011:SF7">
    <property type="entry name" value="2,5-DIAMINO-6-RIBOSYLAMINO-4(3H)-PYRIMIDINONE 5'-PHOSPHATE REDUCTASE"/>
    <property type="match status" value="1"/>
</dbReference>
<dbReference type="GO" id="GO:0008703">
    <property type="term" value="F:5-amino-6-(5-phosphoribosylamino)uracil reductase activity"/>
    <property type="evidence" value="ECO:0007669"/>
    <property type="project" value="InterPro"/>
</dbReference>
<reference evidence="5 8" key="2">
    <citation type="submission" date="2021-01" db="EMBL/GenBank/DDBJ databases">
        <title>Complete genome sequences of Corynebacterium macginleyi strains isolated from infectious keratitis.</title>
        <authorList>
            <person name="Sagerfors S."/>
            <person name="Poehlein A."/>
            <person name="Soderquist B."/>
            <person name="Bruggemann H."/>
        </authorList>
    </citation>
    <scope>NUCLEOTIDE SEQUENCE [LARGE SCALE GENOMIC DNA]</scope>
    <source>
        <strain evidence="5 8">12T220</strain>
    </source>
</reference>
<dbReference type="Proteomes" id="UP001518680">
    <property type="component" value="Unassembled WGS sequence"/>
</dbReference>
<evidence type="ECO:0000259" key="4">
    <source>
        <dbReference type="Pfam" id="PF01872"/>
    </source>
</evidence>
<dbReference type="Pfam" id="PF01872">
    <property type="entry name" value="RibD_C"/>
    <property type="match status" value="1"/>
</dbReference>
<evidence type="ECO:0000313" key="6">
    <source>
        <dbReference type="EMBL" id="RMB64391.1"/>
    </source>
</evidence>
<evidence type="ECO:0000256" key="2">
    <source>
        <dbReference type="ARBA" id="ARBA00022857"/>
    </source>
</evidence>
<dbReference type="EMBL" id="REGC01000001">
    <property type="protein sequence ID" value="RMB64391.1"/>
    <property type="molecule type" value="Genomic_DNA"/>
</dbReference>
<evidence type="ECO:0000313" key="7">
    <source>
        <dbReference type="Proteomes" id="UP000270649"/>
    </source>
</evidence>
<evidence type="ECO:0000313" key="8">
    <source>
        <dbReference type="Proteomes" id="UP001518680"/>
    </source>
</evidence>
<gene>
    <name evidence="6" type="ORF">D9543_00990</name>
    <name evidence="5" type="ORF">GWO63_005405</name>
</gene>
<dbReference type="InterPro" id="IPR050765">
    <property type="entry name" value="Riboflavin_Biosynth_HTPR"/>
</dbReference>
<comment type="pathway">
    <text evidence="1">Cofactor biosynthesis; riboflavin biosynthesis.</text>
</comment>
<keyword evidence="3" id="KW-0560">Oxidoreductase</keyword>
<feature type="domain" description="Bacterial bifunctional deaminase-reductase C-terminal" evidence="4">
    <location>
        <begin position="15"/>
        <end position="220"/>
    </location>
</feature>
<reference evidence="6 7" key="1">
    <citation type="submission" date="2018-10" db="EMBL/GenBank/DDBJ databases">
        <title>Corynebacterium macginleyi genome sequencing and assembly of the type strain and two clinical samples.</title>
        <authorList>
            <person name="Bernier A.-M."/>
            <person name="Bernard K."/>
        </authorList>
    </citation>
    <scope>NUCLEOTIDE SEQUENCE [LARGE SCALE GENOMIC DNA]</scope>
    <source>
        <strain evidence="6 7">NML 120205</strain>
    </source>
</reference>
<dbReference type="Proteomes" id="UP000270649">
    <property type="component" value="Unassembled WGS sequence"/>
</dbReference>
<dbReference type="InterPro" id="IPR024072">
    <property type="entry name" value="DHFR-like_dom_sf"/>
</dbReference>
<dbReference type="RefSeq" id="WP_121927249.1">
    <property type="nucleotide sequence ID" value="NZ_CP068292.1"/>
</dbReference>
<protein>
    <submittedName>
        <fullName evidence="6">Pyrimidine reductase family protein</fullName>
    </submittedName>
</protein>
<dbReference type="NCBIfam" id="NF010663">
    <property type="entry name" value="PRK14059.1-1"/>
    <property type="match status" value="1"/>
</dbReference>
<proteinExistence type="predicted"/>
<dbReference type="InterPro" id="IPR002734">
    <property type="entry name" value="RibDG_C"/>
</dbReference>
<keyword evidence="2" id="KW-0521">NADP</keyword>
<evidence type="ECO:0000313" key="5">
    <source>
        <dbReference type="EMBL" id="MBM0243719.1"/>
    </source>
</evidence>
<dbReference type="EMBL" id="JAACBX020000001">
    <property type="protein sequence ID" value="MBM0243719.1"/>
    <property type="molecule type" value="Genomic_DNA"/>
</dbReference>
<organism evidence="6 7">
    <name type="scientific">Corynebacterium macginleyi</name>
    <dbReference type="NCBI Taxonomy" id="38290"/>
    <lineage>
        <taxon>Bacteria</taxon>
        <taxon>Bacillati</taxon>
        <taxon>Actinomycetota</taxon>
        <taxon>Actinomycetes</taxon>
        <taxon>Mycobacteriales</taxon>
        <taxon>Corynebacteriaceae</taxon>
        <taxon>Corynebacterium</taxon>
    </lineage>
</organism>
<dbReference type="AlphaFoldDB" id="A0A3M0GGZ8"/>
<comment type="caution">
    <text evidence="6">The sequence shown here is derived from an EMBL/GenBank/DDBJ whole genome shotgun (WGS) entry which is preliminary data.</text>
</comment>
<keyword evidence="8" id="KW-1185">Reference proteome</keyword>
<name>A0A3M0GGZ8_9CORY</name>